<dbReference type="Proteomes" id="UP000092154">
    <property type="component" value="Unassembled WGS sequence"/>
</dbReference>
<sequence>MNRITLVRLPAQLQFPSQGCAITVIFQVAFQDALVVCRHEFLLRPPSPLPSCRHLSTTPILVAPSPSECCPLSNKLIYYISILNFMNFSVFYDVLSPASLYIGDYFGHSRIYIKSNYIKCSDTRRYTRRMYRGRLMRVDGKLARVIRNLAQVDGSLA</sequence>
<evidence type="ECO:0000313" key="1">
    <source>
        <dbReference type="EMBL" id="OAX34939.1"/>
    </source>
</evidence>
<protein>
    <submittedName>
        <fullName evidence="1">Uncharacterized protein</fullName>
    </submittedName>
</protein>
<organism evidence="1 2">
    <name type="scientific">Rhizopogon vinicolor AM-OR11-026</name>
    <dbReference type="NCBI Taxonomy" id="1314800"/>
    <lineage>
        <taxon>Eukaryota</taxon>
        <taxon>Fungi</taxon>
        <taxon>Dikarya</taxon>
        <taxon>Basidiomycota</taxon>
        <taxon>Agaricomycotina</taxon>
        <taxon>Agaricomycetes</taxon>
        <taxon>Agaricomycetidae</taxon>
        <taxon>Boletales</taxon>
        <taxon>Suillineae</taxon>
        <taxon>Rhizopogonaceae</taxon>
        <taxon>Rhizopogon</taxon>
    </lineage>
</organism>
<evidence type="ECO:0000313" key="2">
    <source>
        <dbReference type="Proteomes" id="UP000092154"/>
    </source>
</evidence>
<name>A0A1B7MQR0_9AGAM</name>
<dbReference type="OrthoDB" id="10623657at2759"/>
<accession>A0A1B7MQR0</accession>
<dbReference type="EMBL" id="KV448550">
    <property type="protein sequence ID" value="OAX34939.1"/>
    <property type="molecule type" value="Genomic_DNA"/>
</dbReference>
<dbReference type="InParanoid" id="A0A1B7MQR0"/>
<dbReference type="AlphaFoldDB" id="A0A1B7MQR0"/>
<reference evidence="1 2" key="1">
    <citation type="submission" date="2016-06" db="EMBL/GenBank/DDBJ databases">
        <title>Comparative genomics of the ectomycorrhizal sister species Rhizopogon vinicolor and Rhizopogon vesiculosus (Basidiomycota: Boletales) reveals a divergence of the mating type B locus.</title>
        <authorList>
            <consortium name="DOE Joint Genome Institute"/>
            <person name="Mujic A.B."/>
            <person name="Kuo A."/>
            <person name="Tritt A."/>
            <person name="Lipzen A."/>
            <person name="Chen C."/>
            <person name="Johnson J."/>
            <person name="Sharma A."/>
            <person name="Barry K."/>
            <person name="Grigoriev I.V."/>
            <person name="Spatafora J.W."/>
        </authorList>
    </citation>
    <scope>NUCLEOTIDE SEQUENCE [LARGE SCALE GENOMIC DNA]</scope>
    <source>
        <strain evidence="1 2">AM-OR11-026</strain>
    </source>
</reference>
<proteinExistence type="predicted"/>
<gene>
    <name evidence="1" type="ORF">K503DRAFT_406105</name>
</gene>
<keyword evidence="2" id="KW-1185">Reference proteome</keyword>